<dbReference type="HOGENOM" id="CLU_682655_0_0_4"/>
<dbReference type="EMBL" id="CP003153">
    <property type="protein sequence ID" value="AEV26595.1"/>
    <property type="molecule type" value="Genomic_DNA"/>
</dbReference>
<evidence type="ECO:0000313" key="1">
    <source>
        <dbReference type="EMBL" id="AEV26595.1"/>
    </source>
</evidence>
<dbReference type="AlphaFoldDB" id="G8QKB2"/>
<dbReference type="KEGG" id="dsu:Dsui_2232"/>
<dbReference type="Proteomes" id="UP000005633">
    <property type="component" value="Chromosome"/>
</dbReference>
<name>G8QKB2_AZOOP</name>
<proteinExistence type="predicted"/>
<reference evidence="1 2" key="1">
    <citation type="journal article" date="2012" name="J. Bacteriol.">
        <title>Complete genome sequence of the anaerobic perchlorate-reducing bacterium Azospira suillum strain PS.</title>
        <authorList>
            <person name="Byrne-Bailey K.G."/>
            <person name="Coates J.D."/>
        </authorList>
    </citation>
    <scope>NUCLEOTIDE SEQUENCE [LARGE SCALE GENOMIC DNA]</scope>
    <source>
        <strain evidence="2">ATCC BAA-33 / DSM 13638 / PS</strain>
    </source>
</reference>
<sequence length="403" mass="46311">MNNASSERIRMKVGGMGDDEFERFMSDLLPRIYPGFNSLEPSFNFMGKTTKGKCDAHVYHSQDDTYTAIICTTQQSEIHKKVLGDIAKLSSTKFSSKIRRVLLCVNTPIKDEVEDYRTACGLHGWELDPLSLERITRHTLGEADLLLNYFGELSPRDPASPLLLRRFDCGNRIKEARQDISLQISRLIEQIDFPSEREWKAIESGEVEIAELYINALSALTGVSGAWLKHGAGAKYPSEVIYDHQVSKVEAIAAEAPLASYIAIEPSSMDAVLIVQFSELRWRVFPFGFSLDFWDWIGDQHHIPTIFKLLKSADRLLKHPYGRVISPSLMKEFRAEEKHPSISFKKSGYNNYWFDDLFDLYHRYPIAKDKYRHHGEWFVKLQNEFRNYQIDSSAPEIRDADDV</sequence>
<gene>
    <name evidence="1" type="ordered locus">Dsui_2232</name>
</gene>
<organism evidence="1 2">
    <name type="scientific">Azospira oryzae (strain ATCC BAA-33 / DSM 13638 / PS)</name>
    <name type="common">Dechlorosoma suillum</name>
    <dbReference type="NCBI Taxonomy" id="640081"/>
    <lineage>
        <taxon>Bacteria</taxon>
        <taxon>Pseudomonadati</taxon>
        <taxon>Pseudomonadota</taxon>
        <taxon>Betaproteobacteria</taxon>
        <taxon>Rhodocyclales</taxon>
        <taxon>Rhodocyclaceae</taxon>
        <taxon>Azospira</taxon>
    </lineage>
</organism>
<accession>G8QKB2</accession>
<protein>
    <submittedName>
        <fullName evidence="1">Uncharacterized protein</fullName>
    </submittedName>
</protein>
<evidence type="ECO:0000313" key="2">
    <source>
        <dbReference type="Proteomes" id="UP000005633"/>
    </source>
</evidence>